<dbReference type="InterPro" id="IPR023302">
    <property type="entry name" value="Pept_S9A_N"/>
</dbReference>
<dbReference type="Pfam" id="PF00326">
    <property type="entry name" value="Peptidase_S9"/>
    <property type="match status" value="1"/>
</dbReference>
<dbReference type="PRINTS" id="PR00862">
    <property type="entry name" value="PROLIGOPTASE"/>
</dbReference>
<keyword evidence="7" id="KW-1185">Reference proteome</keyword>
<dbReference type="Gene3D" id="2.130.10.120">
    <property type="entry name" value="Prolyl oligopeptidase, N-terminal domain"/>
    <property type="match status" value="1"/>
</dbReference>
<dbReference type="SUPFAM" id="SSF53474">
    <property type="entry name" value="alpha/beta-Hydrolases"/>
    <property type="match status" value="1"/>
</dbReference>
<keyword evidence="3" id="KW-0720">Serine protease</keyword>
<dbReference type="SUPFAM" id="SSF50993">
    <property type="entry name" value="Peptidase/esterase 'gauge' domain"/>
    <property type="match status" value="1"/>
</dbReference>
<evidence type="ECO:0000259" key="5">
    <source>
        <dbReference type="Pfam" id="PF02897"/>
    </source>
</evidence>
<keyword evidence="1" id="KW-0645">Protease</keyword>
<proteinExistence type="predicted"/>
<evidence type="ECO:0000256" key="1">
    <source>
        <dbReference type="ARBA" id="ARBA00022670"/>
    </source>
</evidence>
<dbReference type="InterPro" id="IPR029058">
    <property type="entry name" value="AB_hydrolase_fold"/>
</dbReference>
<protein>
    <submittedName>
        <fullName evidence="6">S9 family peptidase</fullName>
    </submittedName>
</protein>
<keyword evidence="2" id="KW-0378">Hydrolase</keyword>
<dbReference type="RefSeq" id="WP_067585256.1">
    <property type="nucleotide sequence ID" value="NZ_JAAGNC010000222.1"/>
</dbReference>
<accession>A0ABX0C828</accession>
<dbReference type="EMBL" id="JAAGNC010000222">
    <property type="protein sequence ID" value="NEC62894.1"/>
    <property type="molecule type" value="Genomic_DNA"/>
</dbReference>
<evidence type="ECO:0000259" key="4">
    <source>
        <dbReference type="Pfam" id="PF00326"/>
    </source>
</evidence>
<dbReference type="Gene3D" id="3.40.50.1820">
    <property type="entry name" value="alpha/beta hydrolase"/>
    <property type="match status" value="1"/>
</dbReference>
<dbReference type="InterPro" id="IPR051167">
    <property type="entry name" value="Prolyl_oligopep/macrocyclase"/>
</dbReference>
<name>A0ABX0C828_9PSEU</name>
<reference evidence="6 7" key="1">
    <citation type="submission" date="2020-01" db="EMBL/GenBank/DDBJ databases">
        <title>Insect and environment-associated Actinomycetes.</title>
        <authorList>
            <person name="Currrie C."/>
            <person name="Chevrette M."/>
            <person name="Carlson C."/>
            <person name="Stubbendieck R."/>
            <person name="Wendt-Pienkowski E."/>
        </authorList>
    </citation>
    <scope>NUCLEOTIDE SEQUENCE [LARGE SCALE GENOMIC DNA]</scope>
    <source>
        <strain evidence="6 7">SID8386</strain>
    </source>
</reference>
<dbReference type="PANTHER" id="PTHR42881:SF13">
    <property type="entry name" value="PROLYL ENDOPEPTIDASE"/>
    <property type="match status" value="1"/>
</dbReference>
<dbReference type="InterPro" id="IPR001375">
    <property type="entry name" value="Peptidase_S9_cat"/>
</dbReference>
<gene>
    <name evidence="6" type="ORF">G3I59_46715</name>
</gene>
<dbReference type="InterPro" id="IPR002470">
    <property type="entry name" value="Peptidase_S9A"/>
</dbReference>
<evidence type="ECO:0000313" key="7">
    <source>
        <dbReference type="Proteomes" id="UP000470404"/>
    </source>
</evidence>
<dbReference type="PANTHER" id="PTHR42881">
    <property type="entry name" value="PROLYL ENDOPEPTIDASE"/>
    <property type="match status" value="1"/>
</dbReference>
<dbReference type="Pfam" id="PF02897">
    <property type="entry name" value="Peptidase_S9_N"/>
    <property type="match status" value="1"/>
</dbReference>
<evidence type="ECO:0000256" key="3">
    <source>
        <dbReference type="ARBA" id="ARBA00022825"/>
    </source>
</evidence>
<comment type="caution">
    <text evidence="6">The sequence shown here is derived from an EMBL/GenBank/DDBJ whole genome shotgun (WGS) entry which is preliminary data.</text>
</comment>
<dbReference type="Proteomes" id="UP000470404">
    <property type="component" value="Unassembled WGS sequence"/>
</dbReference>
<feature type="domain" description="Peptidase S9A N-terminal" evidence="5">
    <location>
        <begin position="20"/>
        <end position="354"/>
    </location>
</feature>
<evidence type="ECO:0000256" key="2">
    <source>
        <dbReference type="ARBA" id="ARBA00022801"/>
    </source>
</evidence>
<evidence type="ECO:0000313" key="6">
    <source>
        <dbReference type="EMBL" id="NEC62894.1"/>
    </source>
</evidence>
<sequence length="685" mass="74071">MNAATGVPDPAERLIGQIRFEDPYEWLEADSPQAMEWQREQDARAAAELSGWAGHPVLRDAVAPCIARTLGTYAPLHRGEHWFRLGFAGEGARVEASDQPVGPSRVVVDPVALGGALDWFQPSPDGAYVAFGLSFGGDEQSVLHVVEVGTGELLPERIPFASSATVAWLPDSSGFYYNGGVAPDTVDPDKRLFFHRLGDTVPSAPEPITVREAFSLFPQVSGNGRWLAAVTSELDPRADLVKELPAGEWRRFLADVPGRGYGAFAGDQYVAILTDQAPRGRLVGIPVATATDRSTWRELLPESDATMFSVECAGDRLVLCELVGTYARLRVLTADGTLESEVPLPGRGVVMQLSRFGHYLTPGSPWMGTCISAGVGEFTFVYSSPTRSPGLYRYDCASRQLTELVPPDSDRLDLVVHDRVATAADGTVLPYQLVCRRGLDLDRPNSPQPALIYGYGGFNVSFVPGYLGMFTPFVDAGGVLVLAHVRGGGELGEAFWKQGRLGKRQTSYDDLYATAEHLVETGVTSTDRLALVGSSNGGLLASVALTQRPDLWRAVCALVPLCDMLAYTRDAYTSALVMEFGDPDDPAQAQFLYAYSPYHNVRSGAEFPATLFYCGANDVRCAPWHARKLAARLRDNTGSAHPILLRAVAGGGHQTVKYDPGQVAEWLGFLFRELGLTPMPNRSAA</sequence>
<feature type="domain" description="Peptidase S9 prolyl oligopeptidase catalytic" evidence="4">
    <location>
        <begin position="472"/>
        <end position="675"/>
    </location>
</feature>
<organism evidence="6 7">
    <name type="scientific">Amycolatopsis rubida</name>
    <dbReference type="NCBI Taxonomy" id="112413"/>
    <lineage>
        <taxon>Bacteria</taxon>
        <taxon>Bacillati</taxon>
        <taxon>Actinomycetota</taxon>
        <taxon>Actinomycetes</taxon>
        <taxon>Pseudonocardiales</taxon>
        <taxon>Pseudonocardiaceae</taxon>
        <taxon>Amycolatopsis</taxon>
    </lineage>
</organism>